<accession>A0ABN0NVW2</accession>
<reference evidence="1 2" key="1">
    <citation type="submission" date="2013-08" db="EMBL/GenBank/DDBJ databases">
        <authorList>
            <person name="Weinstock G."/>
            <person name="Sodergren E."/>
            <person name="Wylie T."/>
            <person name="Fulton L."/>
            <person name="Fulton R."/>
            <person name="Fronick C."/>
            <person name="O'Laughlin M."/>
            <person name="Godfrey J."/>
            <person name="Miner T."/>
            <person name="Herter B."/>
            <person name="Appelbaum E."/>
            <person name="Cordes M."/>
            <person name="Lek S."/>
            <person name="Wollam A."/>
            <person name="Pepin K.H."/>
            <person name="Palsikar V.B."/>
            <person name="Mitreva M."/>
            <person name="Wilson R.K."/>
        </authorList>
    </citation>
    <scope>NUCLEOTIDE SEQUENCE [LARGE SCALE GENOMIC DNA]</scope>
    <source>
        <strain evidence="1 2">ATCC 700332</strain>
    </source>
</reference>
<comment type="caution">
    <text evidence="1">The sequence shown here is derived from an EMBL/GenBank/DDBJ whole genome shotgun (WGS) entry which is preliminary data.</text>
</comment>
<dbReference type="RefSeq" id="WP_021686357.1">
    <property type="nucleotide sequence ID" value="NZ_KI260554.1"/>
</dbReference>
<name>A0ABN0NVW2_TRELE</name>
<dbReference type="Proteomes" id="UP000016649">
    <property type="component" value="Unassembled WGS sequence"/>
</dbReference>
<dbReference type="PROSITE" id="PS51257">
    <property type="entry name" value="PROKAR_LIPOPROTEIN"/>
    <property type="match status" value="1"/>
</dbReference>
<gene>
    <name evidence="1" type="ORF">HMPREF9193_02193</name>
</gene>
<evidence type="ECO:0008006" key="3">
    <source>
        <dbReference type="Google" id="ProtNLM"/>
    </source>
</evidence>
<protein>
    <recommendedName>
        <fullName evidence="3">Lipoprotein</fullName>
    </recommendedName>
</protein>
<evidence type="ECO:0000313" key="2">
    <source>
        <dbReference type="Proteomes" id="UP000016649"/>
    </source>
</evidence>
<evidence type="ECO:0000313" key="1">
    <source>
        <dbReference type="EMBL" id="ERJ91492.1"/>
    </source>
</evidence>
<sequence>MKYRNLLWVIVVSVLFVSCRHKEYPRESGMIFYDGWTDGLWIGDQKVDMEPLEQQSEEKLFKNLFFDTGAQKLWAWFLTKDNTTLYLANMTDGKYSPQKELTVSTFEGRQAVSVCAYNDTAVVDYSWSNYHYTGLFGFIDLRTGKQRIIDIRRTMENLKPHCCLTLGYDGKRIFFEYGWYDMKQEAYYKYPVLYRPMHYYSALYEPLVWEINQRDGIIREYNVETHSYTNNDLVLKELKGAGWCKIYGEPDALYVGIAARFQFDFLAGGPVKMLWYKFDRTNKTFTRIYSPHKWALILGRIKQKRL</sequence>
<proteinExistence type="predicted"/>
<keyword evidence="2" id="KW-1185">Reference proteome</keyword>
<dbReference type="EMBL" id="AWVH01000045">
    <property type="protein sequence ID" value="ERJ91492.1"/>
    <property type="molecule type" value="Genomic_DNA"/>
</dbReference>
<organism evidence="1 2">
    <name type="scientific">Treponema lecithinolyticum ATCC 700332</name>
    <dbReference type="NCBI Taxonomy" id="1321815"/>
    <lineage>
        <taxon>Bacteria</taxon>
        <taxon>Pseudomonadati</taxon>
        <taxon>Spirochaetota</taxon>
        <taxon>Spirochaetia</taxon>
        <taxon>Spirochaetales</taxon>
        <taxon>Treponemataceae</taxon>
        <taxon>Treponema</taxon>
    </lineage>
</organism>